<gene>
    <name evidence="1" type="ORF">FH972_021004</name>
</gene>
<accession>A0A5N6KNA5</accession>
<organism evidence="1 2">
    <name type="scientific">Carpinus fangiana</name>
    <dbReference type="NCBI Taxonomy" id="176857"/>
    <lineage>
        <taxon>Eukaryota</taxon>
        <taxon>Viridiplantae</taxon>
        <taxon>Streptophyta</taxon>
        <taxon>Embryophyta</taxon>
        <taxon>Tracheophyta</taxon>
        <taxon>Spermatophyta</taxon>
        <taxon>Magnoliopsida</taxon>
        <taxon>eudicotyledons</taxon>
        <taxon>Gunneridae</taxon>
        <taxon>Pentapetalae</taxon>
        <taxon>rosids</taxon>
        <taxon>fabids</taxon>
        <taxon>Fagales</taxon>
        <taxon>Betulaceae</taxon>
        <taxon>Carpinus</taxon>
    </lineage>
</organism>
<dbReference type="EMBL" id="VIBQ01000009">
    <property type="protein sequence ID" value="KAB8336694.1"/>
    <property type="molecule type" value="Genomic_DNA"/>
</dbReference>
<dbReference type="AlphaFoldDB" id="A0A5N6KNA5"/>
<comment type="caution">
    <text evidence="1">The sequence shown here is derived from an EMBL/GenBank/DDBJ whole genome shotgun (WGS) entry which is preliminary data.</text>
</comment>
<name>A0A5N6KNA5_9ROSI</name>
<evidence type="ECO:0000313" key="2">
    <source>
        <dbReference type="Proteomes" id="UP000327013"/>
    </source>
</evidence>
<sequence length="61" mass="6854">MAFSGHIPEHLHFGLHPHRPFDLPLHHQCYPRCSVHLVIHVDSAAGKRKNTAAVRQSAKKA</sequence>
<evidence type="ECO:0000313" key="1">
    <source>
        <dbReference type="EMBL" id="KAB8336694.1"/>
    </source>
</evidence>
<keyword evidence="2" id="KW-1185">Reference proteome</keyword>
<dbReference type="Proteomes" id="UP000327013">
    <property type="component" value="Unassembled WGS sequence"/>
</dbReference>
<proteinExistence type="predicted"/>
<protein>
    <submittedName>
        <fullName evidence="1">Uncharacterized protein</fullName>
    </submittedName>
</protein>
<reference evidence="1 2" key="1">
    <citation type="submission" date="2019-06" db="EMBL/GenBank/DDBJ databases">
        <title>A chromosomal-level reference genome of Carpinus fangiana (Coryloideae, Betulaceae).</title>
        <authorList>
            <person name="Yang X."/>
            <person name="Wang Z."/>
            <person name="Zhang L."/>
            <person name="Hao G."/>
            <person name="Liu J."/>
            <person name="Yang Y."/>
        </authorList>
    </citation>
    <scope>NUCLEOTIDE SEQUENCE [LARGE SCALE GENOMIC DNA]</scope>
    <source>
        <strain evidence="1">Cfa_2016G</strain>
        <tissue evidence="1">Leaf</tissue>
    </source>
</reference>